<dbReference type="HOGENOM" id="CLU_1283904_0_0_1"/>
<dbReference type="AlphaFoldDB" id="M7WXN7"/>
<gene>
    <name evidence="2" type="ORF">RHTO_03100</name>
</gene>
<evidence type="ECO:0000313" key="3">
    <source>
        <dbReference type="Proteomes" id="UP000016926"/>
    </source>
</evidence>
<feature type="compositionally biased region" description="Low complexity" evidence="1">
    <location>
        <begin position="79"/>
        <end position="88"/>
    </location>
</feature>
<sequence>MQLVTAFSTPTAREKTSALMRWPAIAVARVEEERANGLGHITLEASDLARLPLSLSLSPSPHSFSSLLLIPPSFESESLPLSSASPRASTPPAPPPRRHNSTVVKDLVDDALVRSGSRLTSSSSSPSSGSSCSASTGVEGRAVSTPAWSVERRSTAPTRFAFVSCSQISRTIQLSRCPTSRRRKQRLTARAKPTVRALPLDVRCHRRRVLCVFPT</sequence>
<dbReference type="RefSeq" id="XP_016276491.1">
    <property type="nucleotide sequence ID" value="XM_016416772.1"/>
</dbReference>
<protein>
    <submittedName>
        <fullName evidence="2">Uncharacterized protein</fullName>
    </submittedName>
</protein>
<dbReference type="EMBL" id="KB722643">
    <property type="protein sequence ID" value="EMS25372.1"/>
    <property type="molecule type" value="Genomic_DNA"/>
</dbReference>
<evidence type="ECO:0000256" key="1">
    <source>
        <dbReference type="SAM" id="MobiDB-lite"/>
    </source>
</evidence>
<dbReference type="GeneID" id="27367113"/>
<feature type="region of interest" description="Disordered" evidence="1">
    <location>
        <begin position="79"/>
        <end position="102"/>
    </location>
</feature>
<dbReference type="Proteomes" id="UP000016926">
    <property type="component" value="Unassembled WGS sequence"/>
</dbReference>
<organism evidence="2 3">
    <name type="scientific">Rhodotorula toruloides (strain NP11)</name>
    <name type="common">Yeast</name>
    <name type="synonym">Rhodosporidium toruloides</name>
    <dbReference type="NCBI Taxonomy" id="1130832"/>
    <lineage>
        <taxon>Eukaryota</taxon>
        <taxon>Fungi</taxon>
        <taxon>Dikarya</taxon>
        <taxon>Basidiomycota</taxon>
        <taxon>Pucciniomycotina</taxon>
        <taxon>Microbotryomycetes</taxon>
        <taxon>Sporidiobolales</taxon>
        <taxon>Sporidiobolaceae</taxon>
        <taxon>Rhodotorula</taxon>
    </lineage>
</organism>
<reference evidence="2 3" key="1">
    <citation type="journal article" date="2012" name="Nat. Commun.">
        <title>A multi-omic map of the lipid-producing yeast Rhodosporidium toruloides.</title>
        <authorList>
            <person name="Zhu Z."/>
            <person name="Zhang S."/>
            <person name="Liu H."/>
            <person name="Shen H."/>
            <person name="Lin X."/>
            <person name="Yang F."/>
            <person name="Zhou Y.J."/>
            <person name="Jin G."/>
            <person name="Ye M."/>
            <person name="Zou H."/>
            <person name="Zou H."/>
            <person name="Zhao Z.K."/>
        </authorList>
    </citation>
    <scope>NUCLEOTIDE SEQUENCE [LARGE SCALE GENOMIC DNA]</scope>
    <source>
        <strain evidence="2 3">NP11</strain>
    </source>
</reference>
<feature type="compositionally biased region" description="Low complexity" evidence="1">
    <location>
        <begin position="115"/>
        <end position="135"/>
    </location>
</feature>
<proteinExistence type="predicted"/>
<evidence type="ECO:0000313" key="2">
    <source>
        <dbReference type="EMBL" id="EMS25372.1"/>
    </source>
</evidence>
<accession>M7WXN7</accession>
<name>M7WXN7_RHOT1</name>
<keyword evidence="3" id="KW-1185">Reference proteome</keyword>
<feature type="region of interest" description="Disordered" evidence="1">
    <location>
        <begin position="115"/>
        <end position="138"/>
    </location>
</feature>